<dbReference type="OrthoDB" id="6437089at2759"/>
<keyword evidence="2" id="KW-1185">Reference proteome</keyword>
<evidence type="ECO:0000313" key="2">
    <source>
        <dbReference type="Proteomes" id="UP000887013"/>
    </source>
</evidence>
<dbReference type="EMBL" id="BMAW01022841">
    <property type="protein sequence ID" value="GFT79786.1"/>
    <property type="molecule type" value="Genomic_DNA"/>
</dbReference>
<reference evidence="1" key="1">
    <citation type="submission" date="2020-08" db="EMBL/GenBank/DDBJ databases">
        <title>Multicomponent nature underlies the extraordinary mechanical properties of spider dragline silk.</title>
        <authorList>
            <person name="Kono N."/>
            <person name="Nakamura H."/>
            <person name="Mori M."/>
            <person name="Yoshida Y."/>
            <person name="Ohtoshi R."/>
            <person name="Malay A.D."/>
            <person name="Moran D.A.P."/>
            <person name="Tomita M."/>
            <person name="Numata K."/>
            <person name="Arakawa K."/>
        </authorList>
    </citation>
    <scope>NUCLEOTIDE SEQUENCE</scope>
</reference>
<organism evidence="1 2">
    <name type="scientific">Nephila pilipes</name>
    <name type="common">Giant wood spider</name>
    <name type="synonym">Nephila maculata</name>
    <dbReference type="NCBI Taxonomy" id="299642"/>
    <lineage>
        <taxon>Eukaryota</taxon>
        <taxon>Metazoa</taxon>
        <taxon>Ecdysozoa</taxon>
        <taxon>Arthropoda</taxon>
        <taxon>Chelicerata</taxon>
        <taxon>Arachnida</taxon>
        <taxon>Araneae</taxon>
        <taxon>Araneomorphae</taxon>
        <taxon>Entelegynae</taxon>
        <taxon>Araneoidea</taxon>
        <taxon>Nephilidae</taxon>
        <taxon>Nephila</taxon>
    </lineage>
</organism>
<dbReference type="Gene3D" id="3.30.420.10">
    <property type="entry name" value="Ribonuclease H-like superfamily/Ribonuclease H"/>
    <property type="match status" value="1"/>
</dbReference>
<dbReference type="InterPro" id="IPR012337">
    <property type="entry name" value="RNaseH-like_sf"/>
</dbReference>
<accession>A0A8X6PQ37</accession>
<dbReference type="SUPFAM" id="SSF53098">
    <property type="entry name" value="Ribonuclease H-like"/>
    <property type="match status" value="1"/>
</dbReference>
<dbReference type="InterPro" id="IPR036397">
    <property type="entry name" value="RNaseH_sf"/>
</dbReference>
<evidence type="ECO:0000313" key="1">
    <source>
        <dbReference type="EMBL" id="GFT79786.1"/>
    </source>
</evidence>
<name>A0A8X6PQ37_NEPPI</name>
<proteinExistence type="predicted"/>
<protein>
    <submittedName>
        <fullName evidence="1">Uncharacterized protein</fullName>
    </submittedName>
</protein>
<gene>
    <name evidence="1" type="ORF">NPIL_673141</name>
</gene>
<comment type="caution">
    <text evidence="1">The sequence shown here is derived from an EMBL/GenBank/DDBJ whole genome shotgun (WGS) entry which is preliminary data.</text>
</comment>
<sequence length="95" mass="10883">MLHIYTDVSLLDFSQDAGVDVLSDSFSSYLHVGTFTTRFHAELEAIHVALQLLAVRLDTFERVVIFSDSVSAIQVLSSYQERIRVHIWRILLKEC</sequence>
<dbReference type="Proteomes" id="UP000887013">
    <property type="component" value="Unassembled WGS sequence"/>
</dbReference>
<dbReference type="AlphaFoldDB" id="A0A8X6PQ37"/>
<dbReference type="GO" id="GO:0003676">
    <property type="term" value="F:nucleic acid binding"/>
    <property type="evidence" value="ECO:0007669"/>
    <property type="project" value="InterPro"/>
</dbReference>